<evidence type="ECO:0000256" key="7">
    <source>
        <dbReference type="ARBA" id="ARBA00022801"/>
    </source>
</evidence>
<dbReference type="Proteomes" id="UP000249402">
    <property type="component" value="Unassembled WGS sequence"/>
</dbReference>
<dbReference type="STRING" id="1448316.A0A395GNY1"/>
<keyword evidence="7 12" id="KW-0378">Hydrolase</keyword>
<feature type="domain" description="Calcineurin-like phosphoesterase" evidence="15">
    <location>
        <begin position="54"/>
        <end position="310"/>
    </location>
</feature>
<name>A0A395GNY1_9EURO</name>
<evidence type="ECO:0000256" key="14">
    <source>
        <dbReference type="SAM" id="SignalP"/>
    </source>
</evidence>
<evidence type="ECO:0000256" key="5">
    <source>
        <dbReference type="ARBA" id="ARBA00022554"/>
    </source>
</evidence>
<evidence type="ECO:0000256" key="11">
    <source>
        <dbReference type="ARBA" id="ARBA00023180"/>
    </source>
</evidence>
<dbReference type="GO" id="GO:0008081">
    <property type="term" value="F:phosphoric diester hydrolase activity"/>
    <property type="evidence" value="ECO:0007669"/>
    <property type="project" value="TreeGrafter"/>
</dbReference>
<sequence length="677" mass="77086">MVPIRLLSVLPLLGTYVSAFPVLEQQPLGDGFQNGAEFEPPTAGAESSRGLSGRFLHITDFHPDSYYQPGTSDEKRCHRGDGSAGYFGAEETECDSPFALINETFRWIEDNLKNNIDFVIWTGDSARHDNDERNPRTAEEIIDLNQFMADKFAEVFKGKGATHGLSIPIVPTLGNNDIMPHNIFKTGPNRWTKQYREVWHKFIPEHQRHSFVEGGWFVSEVIPDQLAVISLNTLYFFDSNSAVDGCNAKSEPGYEHMEWLHVQLKLLRTRHMKAILIGHVPPARSGTKRSWDETCWQKYTLFVNRFRDVVVGSAYGHMNIDHFMFQDSHKVKIADARAAVLSDLYDDSGEISIQSRYDYLFSLRDDWSSLPSPPDGMPKDTFIADEWLDGDVTTEGAKSSKPKKKKRFLKKIGGPYAERYSVSLVSPSVVPNFFPTLRVVEYNITGLEDTMTWADASIHKGLDMDIPEAVDDELSAEKKDKGKKDKDKKNKDKKGDKKDKKDRKKKKPQAKVPVPPSSTTPPGPAYSNQALTWLGYTQYYANLTKINSQMAKHQEVLADDLDQGDAHEMKHRDVFTFEVEYDTRHDKLYKMDDLTVRSFFKLAKRIAKNRLGKDDLWAQDATADEFDTDAESVDNSGEDLEIEKKKKNKKPKNRVWRAFLERAFVGTLDSDELDDIE</sequence>
<dbReference type="GO" id="GO:0005774">
    <property type="term" value="C:vacuolar membrane"/>
    <property type="evidence" value="ECO:0007669"/>
    <property type="project" value="UniProtKB-SubCell"/>
</dbReference>
<evidence type="ECO:0000256" key="10">
    <source>
        <dbReference type="ARBA" id="ARBA00023136"/>
    </source>
</evidence>
<evidence type="ECO:0000256" key="13">
    <source>
        <dbReference type="SAM" id="MobiDB-lite"/>
    </source>
</evidence>
<feature type="signal peptide" evidence="14">
    <location>
        <begin position="1"/>
        <end position="19"/>
    </location>
</feature>
<dbReference type="AlphaFoldDB" id="A0A395GNY1"/>
<evidence type="ECO:0000256" key="6">
    <source>
        <dbReference type="ARBA" id="ARBA00022692"/>
    </source>
</evidence>
<keyword evidence="9" id="KW-1133">Transmembrane helix</keyword>
<dbReference type="EMBL" id="KZ824466">
    <property type="protein sequence ID" value="RAK97084.1"/>
    <property type="molecule type" value="Genomic_DNA"/>
</dbReference>
<dbReference type="PANTHER" id="PTHR10340:SF55">
    <property type="entry name" value="ENDOPOLYPHOSPHATASE"/>
    <property type="match status" value="1"/>
</dbReference>
<dbReference type="FunFam" id="3.60.21.10:FF:000082">
    <property type="entry name" value="Endopolyphosphatase"/>
    <property type="match status" value="1"/>
</dbReference>
<feature type="compositionally biased region" description="Pro residues" evidence="13">
    <location>
        <begin position="513"/>
        <end position="524"/>
    </location>
</feature>
<keyword evidence="11" id="KW-0325">Glycoprotein</keyword>
<comment type="similarity">
    <text evidence="2">Belongs to the endopolyphosphatase PPN1 family.</text>
</comment>
<feature type="compositionally biased region" description="Basic residues" evidence="13">
    <location>
        <begin position="500"/>
        <end position="509"/>
    </location>
</feature>
<dbReference type="GO" id="GO:0000298">
    <property type="term" value="F:endopolyphosphatase activity"/>
    <property type="evidence" value="ECO:0007669"/>
    <property type="project" value="UniProtKB-EC"/>
</dbReference>
<dbReference type="RefSeq" id="XP_025571412.1">
    <property type="nucleotide sequence ID" value="XM_025714161.1"/>
</dbReference>
<feature type="chain" id="PRO_5017408891" description="Endopolyphosphatase" evidence="14">
    <location>
        <begin position="20"/>
        <end position="677"/>
    </location>
</feature>
<evidence type="ECO:0000256" key="3">
    <source>
        <dbReference type="ARBA" id="ARBA00012459"/>
    </source>
</evidence>
<dbReference type="InterPro" id="IPR041805">
    <property type="entry name" value="ASMase/PPN1_MPP"/>
</dbReference>
<dbReference type="PIRSF" id="PIRSF027093">
    <property type="entry name" value="EndopolyPtase_N1"/>
    <property type="match status" value="1"/>
</dbReference>
<dbReference type="CDD" id="cd00842">
    <property type="entry name" value="MPP_ASMase"/>
    <property type="match status" value="1"/>
</dbReference>
<evidence type="ECO:0000313" key="16">
    <source>
        <dbReference type="EMBL" id="RAK97084.1"/>
    </source>
</evidence>
<dbReference type="PANTHER" id="PTHR10340">
    <property type="entry name" value="SPHINGOMYELIN PHOSPHODIESTERASE"/>
    <property type="match status" value="1"/>
</dbReference>
<dbReference type="EC" id="3.6.1.10" evidence="3 12"/>
<keyword evidence="5 12" id="KW-0926">Vacuole</keyword>
<reference evidence="16 17" key="1">
    <citation type="submission" date="2018-02" db="EMBL/GenBank/DDBJ databases">
        <title>The genomes of Aspergillus section Nigri reveals drivers in fungal speciation.</title>
        <authorList>
            <consortium name="DOE Joint Genome Institute"/>
            <person name="Vesth T.C."/>
            <person name="Nybo J."/>
            <person name="Theobald S."/>
            <person name="Brandl J."/>
            <person name="Frisvad J.C."/>
            <person name="Nielsen K.F."/>
            <person name="Lyhne E.K."/>
            <person name="Kogle M.E."/>
            <person name="Kuo A."/>
            <person name="Riley R."/>
            <person name="Clum A."/>
            <person name="Nolan M."/>
            <person name="Lipzen A."/>
            <person name="Salamov A."/>
            <person name="Henrissat B."/>
            <person name="Wiebenga A."/>
            <person name="De vries R.P."/>
            <person name="Grigoriev I.V."/>
            <person name="Mortensen U.H."/>
            <person name="Andersen M.R."/>
            <person name="Baker S.E."/>
        </authorList>
    </citation>
    <scope>NUCLEOTIDE SEQUENCE [LARGE SCALE GENOMIC DNA]</scope>
    <source>
        <strain evidence="16 17">CBS 121593</strain>
    </source>
</reference>
<dbReference type="VEuPathDB" id="FungiDB:BO80DRAFT_197197"/>
<evidence type="ECO:0000256" key="4">
    <source>
        <dbReference type="ARBA" id="ARBA00014458"/>
    </source>
</evidence>
<dbReference type="GO" id="GO:0000324">
    <property type="term" value="C:fungal-type vacuole"/>
    <property type="evidence" value="ECO:0007669"/>
    <property type="project" value="TreeGrafter"/>
</dbReference>
<evidence type="ECO:0000313" key="17">
    <source>
        <dbReference type="Proteomes" id="UP000249402"/>
    </source>
</evidence>
<keyword evidence="14" id="KW-0732">Signal</keyword>
<dbReference type="SUPFAM" id="SSF56300">
    <property type="entry name" value="Metallo-dependent phosphatases"/>
    <property type="match status" value="1"/>
</dbReference>
<keyword evidence="10 12" id="KW-0472">Membrane</keyword>
<dbReference type="Gene3D" id="3.60.21.10">
    <property type="match status" value="1"/>
</dbReference>
<dbReference type="Pfam" id="PF00149">
    <property type="entry name" value="Metallophos"/>
    <property type="match status" value="1"/>
</dbReference>
<dbReference type="OrthoDB" id="348678at2759"/>
<evidence type="ECO:0000256" key="12">
    <source>
        <dbReference type="PIRNR" id="PIRNR027093"/>
    </source>
</evidence>
<dbReference type="GO" id="GO:0006798">
    <property type="term" value="P:polyphosphate catabolic process"/>
    <property type="evidence" value="ECO:0007669"/>
    <property type="project" value="TreeGrafter"/>
</dbReference>
<dbReference type="GeneID" id="37219026"/>
<keyword evidence="17" id="KW-1185">Reference proteome</keyword>
<dbReference type="InterPro" id="IPR012358">
    <property type="entry name" value="EndopolyPtase_N1"/>
</dbReference>
<evidence type="ECO:0000256" key="9">
    <source>
        <dbReference type="ARBA" id="ARBA00022989"/>
    </source>
</evidence>
<evidence type="ECO:0000256" key="8">
    <source>
        <dbReference type="ARBA" id="ARBA00022968"/>
    </source>
</evidence>
<feature type="compositionally biased region" description="Acidic residues" evidence="13">
    <location>
        <begin position="627"/>
        <end position="641"/>
    </location>
</feature>
<comment type="function">
    <text evidence="12">Catalyzes the hydrolysis of inorganic polyphosphate (polyP) chains of many hundreds of phosphate residues into shorter lengths.</text>
</comment>
<keyword evidence="6" id="KW-0812">Transmembrane</keyword>
<comment type="catalytic activity">
    <reaction evidence="12">
        <text>[phosphate](n+1) + n H2O = (n+1) phosphate + n H(+)</text>
        <dbReference type="Rhea" id="RHEA:22452"/>
        <dbReference type="Rhea" id="RHEA-COMP:14280"/>
        <dbReference type="ChEBI" id="CHEBI:15377"/>
        <dbReference type="ChEBI" id="CHEBI:15378"/>
        <dbReference type="ChEBI" id="CHEBI:16838"/>
        <dbReference type="ChEBI" id="CHEBI:43474"/>
        <dbReference type="EC" id="3.6.1.10"/>
    </reaction>
</comment>
<protein>
    <recommendedName>
        <fullName evidence="4 12">Endopolyphosphatase</fullName>
        <ecNumber evidence="3 12">3.6.1.10</ecNumber>
    </recommendedName>
</protein>
<keyword evidence="8" id="KW-0735">Signal-anchor</keyword>
<organism evidence="16 17">
    <name type="scientific">Aspergillus ibericus CBS 121593</name>
    <dbReference type="NCBI Taxonomy" id="1448316"/>
    <lineage>
        <taxon>Eukaryota</taxon>
        <taxon>Fungi</taxon>
        <taxon>Dikarya</taxon>
        <taxon>Ascomycota</taxon>
        <taxon>Pezizomycotina</taxon>
        <taxon>Eurotiomycetes</taxon>
        <taxon>Eurotiomycetidae</taxon>
        <taxon>Eurotiales</taxon>
        <taxon>Aspergillaceae</taxon>
        <taxon>Aspergillus</taxon>
        <taxon>Aspergillus subgen. Circumdati</taxon>
    </lineage>
</organism>
<dbReference type="GO" id="GO:0004309">
    <property type="term" value="F:exopolyphosphatase activity"/>
    <property type="evidence" value="ECO:0007669"/>
    <property type="project" value="TreeGrafter"/>
</dbReference>
<feature type="compositionally biased region" description="Basic and acidic residues" evidence="13">
    <location>
        <begin position="475"/>
        <end position="499"/>
    </location>
</feature>
<proteinExistence type="inferred from homology"/>
<evidence type="ECO:0000256" key="1">
    <source>
        <dbReference type="ARBA" id="ARBA00004576"/>
    </source>
</evidence>
<evidence type="ECO:0000256" key="2">
    <source>
        <dbReference type="ARBA" id="ARBA00010399"/>
    </source>
</evidence>
<comment type="subcellular location">
    <subcellularLocation>
        <location evidence="1">Vacuole membrane</location>
        <topology evidence="1">Single-pass type II membrane protein</topology>
    </subcellularLocation>
</comment>
<feature type="region of interest" description="Disordered" evidence="13">
    <location>
        <begin position="474"/>
        <end position="525"/>
    </location>
</feature>
<feature type="region of interest" description="Disordered" evidence="13">
    <location>
        <begin position="627"/>
        <end position="652"/>
    </location>
</feature>
<accession>A0A395GNY1</accession>
<gene>
    <name evidence="16" type="ORF">BO80DRAFT_197197</name>
</gene>
<dbReference type="InterPro" id="IPR004843">
    <property type="entry name" value="Calcineurin-like_PHP"/>
</dbReference>
<evidence type="ECO:0000259" key="15">
    <source>
        <dbReference type="Pfam" id="PF00149"/>
    </source>
</evidence>
<dbReference type="InterPro" id="IPR029052">
    <property type="entry name" value="Metallo-depent_PP-like"/>
</dbReference>